<dbReference type="SUPFAM" id="SSF55821">
    <property type="entry name" value="YrdC/RibB"/>
    <property type="match status" value="1"/>
</dbReference>
<dbReference type="Proteomes" id="UP000280726">
    <property type="component" value="Unassembled WGS sequence"/>
</dbReference>
<dbReference type="GO" id="GO:0046872">
    <property type="term" value="F:metal ion binding"/>
    <property type="evidence" value="ECO:0007669"/>
    <property type="project" value="UniProtKB-KW"/>
</dbReference>
<evidence type="ECO:0000256" key="6">
    <source>
        <dbReference type="SAM" id="MobiDB-lite"/>
    </source>
</evidence>
<dbReference type="OrthoDB" id="9793111at2"/>
<reference evidence="7 8" key="1">
    <citation type="submission" date="2018-11" db="EMBL/GenBank/DDBJ databases">
        <title>Sequencing the genomes of 1000 actinobacteria strains.</title>
        <authorList>
            <person name="Klenk H.-P."/>
        </authorList>
    </citation>
    <scope>NUCLEOTIDE SEQUENCE [LARGE SCALE GENOMIC DNA]</scope>
    <source>
        <strain evidence="7 8">DSM 14418</strain>
    </source>
</reference>
<comment type="pathway">
    <text evidence="2 5">Cofactor biosynthesis; riboflavin biosynthesis; 2-hydroxy-3-oxobutyl phosphate from D-ribulose 5-phosphate: step 1/1.</text>
</comment>
<comment type="cofactor">
    <cofactor evidence="5">
        <name>Mg(2+)</name>
        <dbReference type="ChEBI" id="CHEBI:18420"/>
    </cofactor>
    <cofactor evidence="5">
        <name>Mn(2+)</name>
        <dbReference type="ChEBI" id="CHEBI:29035"/>
    </cofactor>
    <text evidence="5">Binds 2 divalent metal cations per subunit. Magnesium or manganese.</text>
</comment>
<dbReference type="Gene3D" id="3.90.870.10">
    <property type="entry name" value="DHBP synthase"/>
    <property type="match status" value="1"/>
</dbReference>
<sequence>MSAPATAGRPAADPAVHGGPADADDLVARALAALRAGRPVLVADGEDREDEVDVVLAAAHATEHWVGWTVRHTSGYLCAPLPAERADDLELPLMVARSQDPRGTAYTVSVDAARGVGTGISAADRAATLRTLADTAAGPGDLIRPGHVLPLRAVPGGVLARPGHTEAAVDLCRLAGVAPVAAIAELVEDDGTMTRRRQAAALADREDLVLLTIADVVAHVSGARAEETRRPRRRPGHDHTGTRTPDDPHTDTHHTDEETHA</sequence>
<dbReference type="GO" id="GO:0005829">
    <property type="term" value="C:cytosol"/>
    <property type="evidence" value="ECO:0007669"/>
    <property type="project" value="TreeGrafter"/>
</dbReference>
<evidence type="ECO:0000256" key="2">
    <source>
        <dbReference type="ARBA" id="ARBA00004904"/>
    </source>
</evidence>
<keyword evidence="3 5" id="KW-0686">Riboflavin biosynthesis</keyword>
<comment type="similarity">
    <text evidence="5">Belongs to the DHBP synthase family.</text>
</comment>
<evidence type="ECO:0000256" key="4">
    <source>
        <dbReference type="ARBA" id="ARBA00022723"/>
    </source>
</evidence>
<dbReference type="NCBIfam" id="TIGR00506">
    <property type="entry name" value="ribB"/>
    <property type="match status" value="1"/>
</dbReference>
<keyword evidence="5" id="KW-0456">Lyase</keyword>
<dbReference type="GO" id="GO:0009231">
    <property type="term" value="P:riboflavin biosynthetic process"/>
    <property type="evidence" value="ECO:0007669"/>
    <property type="project" value="UniProtKB-UniPathway"/>
</dbReference>
<gene>
    <name evidence="7" type="ORF">EDD32_2960</name>
</gene>
<organism evidence="7 8">
    <name type="scientific">Georgenia muralis</name>
    <dbReference type="NCBI Taxonomy" id="154117"/>
    <lineage>
        <taxon>Bacteria</taxon>
        <taxon>Bacillati</taxon>
        <taxon>Actinomycetota</taxon>
        <taxon>Actinomycetes</taxon>
        <taxon>Micrococcales</taxon>
        <taxon>Bogoriellaceae</taxon>
        <taxon>Georgenia</taxon>
    </lineage>
</organism>
<dbReference type="PANTHER" id="PTHR21327">
    <property type="entry name" value="GTP CYCLOHYDROLASE II-RELATED"/>
    <property type="match status" value="1"/>
</dbReference>
<dbReference type="PANTHER" id="PTHR21327:SF18">
    <property type="entry name" value="3,4-DIHYDROXY-2-BUTANONE 4-PHOSPHATE SYNTHASE"/>
    <property type="match status" value="1"/>
</dbReference>
<feature type="region of interest" description="Disordered" evidence="6">
    <location>
        <begin position="222"/>
        <end position="261"/>
    </location>
</feature>
<dbReference type="EMBL" id="RKRA01000001">
    <property type="protein sequence ID" value="RPF28433.1"/>
    <property type="molecule type" value="Genomic_DNA"/>
</dbReference>
<name>A0A3N4Z816_9MICO</name>
<evidence type="ECO:0000256" key="5">
    <source>
        <dbReference type="RuleBase" id="RU003843"/>
    </source>
</evidence>
<comment type="function">
    <text evidence="1 5">Catalyzes the conversion of D-ribulose 5-phosphate to formate and 3,4-dihydroxy-2-butanone 4-phosphate.</text>
</comment>
<evidence type="ECO:0000313" key="7">
    <source>
        <dbReference type="EMBL" id="RPF28433.1"/>
    </source>
</evidence>
<dbReference type="InterPro" id="IPR000422">
    <property type="entry name" value="DHBP_synthase_RibB"/>
</dbReference>
<comment type="catalytic activity">
    <reaction evidence="5">
        <text>D-ribulose 5-phosphate = (2S)-2-hydroxy-3-oxobutyl phosphate + formate + H(+)</text>
        <dbReference type="Rhea" id="RHEA:18457"/>
        <dbReference type="ChEBI" id="CHEBI:15378"/>
        <dbReference type="ChEBI" id="CHEBI:15740"/>
        <dbReference type="ChEBI" id="CHEBI:58121"/>
        <dbReference type="ChEBI" id="CHEBI:58830"/>
        <dbReference type="EC" id="4.1.99.12"/>
    </reaction>
</comment>
<evidence type="ECO:0000256" key="1">
    <source>
        <dbReference type="ARBA" id="ARBA00002284"/>
    </source>
</evidence>
<dbReference type="EC" id="4.1.99.12" evidence="5"/>
<comment type="caution">
    <text evidence="7">The sequence shown here is derived from an EMBL/GenBank/DDBJ whole genome shotgun (WGS) entry which is preliminary data.</text>
</comment>
<keyword evidence="8" id="KW-1185">Reference proteome</keyword>
<dbReference type="Pfam" id="PF00926">
    <property type="entry name" value="DHBP_synthase"/>
    <property type="match status" value="1"/>
</dbReference>
<feature type="region of interest" description="Disordered" evidence="6">
    <location>
        <begin position="1"/>
        <end position="20"/>
    </location>
</feature>
<comment type="subunit">
    <text evidence="5">Homodimer.</text>
</comment>
<proteinExistence type="inferred from homology"/>
<protein>
    <recommendedName>
        <fullName evidence="5">3,4-dihydroxy-2-butanone 4-phosphate synthase</fullName>
        <shortName evidence="5">DHBP synthase</shortName>
        <ecNumber evidence="5">4.1.99.12</ecNumber>
    </recommendedName>
</protein>
<keyword evidence="5" id="KW-0460">Magnesium</keyword>
<keyword evidence="7" id="KW-0378">Hydrolase</keyword>
<dbReference type="UniPathway" id="UPA00275">
    <property type="reaction ID" value="UER00399"/>
</dbReference>
<keyword evidence="4 5" id="KW-0479">Metal-binding</keyword>
<evidence type="ECO:0000256" key="3">
    <source>
        <dbReference type="ARBA" id="ARBA00022619"/>
    </source>
</evidence>
<accession>A0A3N4Z816</accession>
<feature type="compositionally biased region" description="Basic and acidic residues" evidence="6">
    <location>
        <begin position="237"/>
        <end position="261"/>
    </location>
</feature>
<dbReference type="GO" id="GO:0008686">
    <property type="term" value="F:3,4-dihydroxy-2-butanone-4-phosphate synthase activity"/>
    <property type="evidence" value="ECO:0007669"/>
    <property type="project" value="UniProtKB-EC"/>
</dbReference>
<dbReference type="GO" id="GO:0003935">
    <property type="term" value="F:GTP cyclohydrolase II activity"/>
    <property type="evidence" value="ECO:0007669"/>
    <property type="project" value="TreeGrafter"/>
</dbReference>
<evidence type="ECO:0000313" key="8">
    <source>
        <dbReference type="Proteomes" id="UP000280726"/>
    </source>
</evidence>
<keyword evidence="5" id="KW-0464">Manganese</keyword>
<dbReference type="AlphaFoldDB" id="A0A3N4Z816"/>
<dbReference type="InterPro" id="IPR017945">
    <property type="entry name" value="DHBP_synth_RibB-like_a/b_dom"/>
</dbReference>